<dbReference type="InterPro" id="IPR007867">
    <property type="entry name" value="GMC_OxRtase_C"/>
</dbReference>
<dbReference type="InterPro" id="IPR000172">
    <property type="entry name" value="GMC_OxRdtase_N"/>
</dbReference>
<dbReference type="GO" id="GO:0050660">
    <property type="term" value="F:flavin adenine dinucleotide binding"/>
    <property type="evidence" value="ECO:0007669"/>
    <property type="project" value="InterPro"/>
</dbReference>
<dbReference type="InParanoid" id="S8FE39"/>
<evidence type="ECO:0000313" key="10">
    <source>
        <dbReference type="Proteomes" id="UP000015241"/>
    </source>
</evidence>
<keyword evidence="4" id="KW-0732">Signal</keyword>
<reference evidence="9 10" key="1">
    <citation type="journal article" date="2012" name="Science">
        <title>The Paleozoic origin of enzymatic lignin decomposition reconstructed from 31 fungal genomes.</title>
        <authorList>
            <person name="Floudas D."/>
            <person name="Binder M."/>
            <person name="Riley R."/>
            <person name="Barry K."/>
            <person name="Blanchette R.A."/>
            <person name="Henrissat B."/>
            <person name="Martinez A.T."/>
            <person name="Otillar R."/>
            <person name="Spatafora J.W."/>
            <person name="Yadav J.S."/>
            <person name="Aerts A."/>
            <person name="Benoit I."/>
            <person name="Boyd A."/>
            <person name="Carlson A."/>
            <person name="Copeland A."/>
            <person name="Coutinho P.M."/>
            <person name="de Vries R.P."/>
            <person name="Ferreira P."/>
            <person name="Findley K."/>
            <person name="Foster B."/>
            <person name="Gaskell J."/>
            <person name="Glotzer D."/>
            <person name="Gorecki P."/>
            <person name="Heitman J."/>
            <person name="Hesse C."/>
            <person name="Hori C."/>
            <person name="Igarashi K."/>
            <person name="Jurgens J.A."/>
            <person name="Kallen N."/>
            <person name="Kersten P."/>
            <person name="Kohler A."/>
            <person name="Kuees U."/>
            <person name="Kumar T.K.A."/>
            <person name="Kuo A."/>
            <person name="LaButti K."/>
            <person name="Larrondo L.F."/>
            <person name="Lindquist E."/>
            <person name="Ling A."/>
            <person name="Lombard V."/>
            <person name="Lucas S."/>
            <person name="Lundell T."/>
            <person name="Martin R."/>
            <person name="McLaughlin D.J."/>
            <person name="Morgenstern I."/>
            <person name="Morin E."/>
            <person name="Murat C."/>
            <person name="Nagy L.G."/>
            <person name="Nolan M."/>
            <person name="Ohm R.A."/>
            <person name="Patyshakuliyeva A."/>
            <person name="Rokas A."/>
            <person name="Ruiz-Duenas F.J."/>
            <person name="Sabat G."/>
            <person name="Salamov A."/>
            <person name="Samejima M."/>
            <person name="Schmutz J."/>
            <person name="Slot J.C."/>
            <person name="St John F."/>
            <person name="Stenlid J."/>
            <person name="Sun H."/>
            <person name="Sun S."/>
            <person name="Syed K."/>
            <person name="Tsang A."/>
            <person name="Wiebenga A."/>
            <person name="Young D."/>
            <person name="Pisabarro A."/>
            <person name="Eastwood D.C."/>
            <person name="Martin F."/>
            <person name="Cullen D."/>
            <person name="Grigoriev I.V."/>
            <person name="Hibbett D.S."/>
        </authorList>
    </citation>
    <scope>NUCLEOTIDE SEQUENCE</scope>
    <source>
        <strain evidence="10">FP-58527</strain>
    </source>
</reference>
<dbReference type="PROSITE" id="PS00624">
    <property type="entry name" value="GMC_OXRED_2"/>
    <property type="match status" value="1"/>
</dbReference>
<dbReference type="eggNOG" id="KOG1238">
    <property type="taxonomic scope" value="Eukaryota"/>
</dbReference>
<dbReference type="STRING" id="743788.S8FE39"/>
<evidence type="ECO:0000313" key="9">
    <source>
        <dbReference type="EMBL" id="EPS99740.1"/>
    </source>
</evidence>
<dbReference type="PANTHER" id="PTHR11552">
    <property type="entry name" value="GLUCOSE-METHANOL-CHOLINE GMC OXIDOREDUCTASE"/>
    <property type="match status" value="1"/>
</dbReference>
<gene>
    <name evidence="9" type="ORF">FOMPIDRAFT_1108589</name>
</gene>
<dbReference type="PANTHER" id="PTHR11552:SF201">
    <property type="entry name" value="GLUCOSE-METHANOL-CHOLINE OXIDOREDUCTASE N-TERMINAL DOMAIN-CONTAINING PROTEIN"/>
    <property type="match status" value="1"/>
</dbReference>
<dbReference type="Pfam" id="PF00732">
    <property type="entry name" value="GMC_oxred_N"/>
    <property type="match status" value="1"/>
</dbReference>
<dbReference type="GO" id="GO:0016614">
    <property type="term" value="F:oxidoreductase activity, acting on CH-OH group of donors"/>
    <property type="evidence" value="ECO:0007669"/>
    <property type="project" value="InterPro"/>
</dbReference>
<dbReference type="HOGENOM" id="CLU_002865_6_0_1"/>
<dbReference type="Gene3D" id="3.30.560.10">
    <property type="entry name" value="Glucose Oxidase, domain 3"/>
    <property type="match status" value="1"/>
</dbReference>
<feature type="non-terminal residue" evidence="9">
    <location>
        <position position="587"/>
    </location>
</feature>
<evidence type="ECO:0000256" key="4">
    <source>
        <dbReference type="ARBA" id="ARBA00022729"/>
    </source>
</evidence>
<accession>S8FE39</accession>
<comment type="similarity">
    <text evidence="2">Belongs to the GMC oxidoreductase family.</text>
</comment>
<keyword evidence="10" id="KW-1185">Reference proteome</keyword>
<evidence type="ECO:0000259" key="8">
    <source>
        <dbReference type="PROSITE" id="PS00624"/>
    </source>
</evidence>
<dbReference type="AlphaFoldDB" id="S8FE39"/>
<dbReference type="SUPFAM" id="SSF51905">
    <property type="entry name" value="FAD/NAD(P)-binding domain"/>
    <property type="match status" value="1"/>
</dbReference>
<dbReference type="InterPro" id="IPR012132">
    <property type="entry name" value="GMC_OxRdtase"/>
</dbReference>
<protein>
    <recommendedName>
        <fullName evidence="8">Glucose-methanol-choline oxidoreductase N-terminal domain-containing protein</fullName>
    </recommendedName>
</protein>
<evidence type="ECO:0000256" key="5">
    <source>
        <dbReference type="ARBA" id="ARBA00022827"/>
    </source>
</evidence>
<evidence type="ECO:0000256" key="3">
    <source>
        <dbReference type="ARBA" id="ARBA00022630"/>
    </source>
</evidence>
<evidence type="ECO:0000256" key="6">
    <source>
        <dbReference type="ARBA" id="ARBA00023002"/>
    </source>
</evidence>
<dbReference type="Pfam" id="PF05199">
    <property type="entry name" value="GMC_oxred_C"/>
    <property type="match status" value="1"/>
</dbReference>
<dbReference type="SUPFAM" id="SSF54373">
    <property type="entry name" value="FAD-linked reductases, C-terminal domain"/>
    <property type="match status" value="1"/>
</dbReference>
<sequence>FSETTFDYVIIVGGGTAGVALAARLSENPNLQVGVLEAGASHLDDPVVSTPALWEDANGPEYDWGFSTTAQQSAGMRNISIPRGKMLGGSSGKNLMAFDRASATEYDALRVFAGDKDWSWLGLLPFFLKSEHVALEPPDTFAEYSEESPSWSQVPFDGFSGPVAVSYNAIYFDTVPKYVRTMNRRGIPTNLNPFGGNTTGTYNNPASVNRSTGTRSYAPTAYICDQASKPNLQILLSAQATRILFSNLTSGDLLATGVVFEVSNKSYLVNASKEVILAAGTVQTPQLLELSGIGNSSILSKNGVRTLIDLPAVGENFQEHLYVGVQWKLKPGVETFDILNNNASFAEQQRSFYNDTGKGLYAALDSAVTFIPFESFTDSDQRDKLMAAFESSASSVVNETPLKSLQYSIQRDWLSKGQVPQAEIILWSRGEVDPVPNASYIYILGGAMHPMSRGGVHIVSSDPLAAPAIEAEFLTEEFDVQALLDILKFMIDLGRQEPLSSIIDVQTTPDPSLTDDEDLVAYVRNTATGGSHLIGDITLSADCHPGVVDSSLRVYGTRNLRVVDASIIPLEVAMHIQATVYAIAEKV</sequence>
<feature type="non-terminal residue" evidence="9">
    <location>
        <position position="1"/>
    </location>
</feature>
<dbReference type="Gene3D" id="3.50.50.60">
    <property type="entry name" value="FAD/NAD(P)-binding domain"/>
    <property type="match status" value="1"/>
</dbReference>
<dbReference type="OrthoDB" id="269227at2759"/>
<proteinExistence type="inferred from homology"/>
<keyword evidence="5" id="KW-0274">FAD</keyword>
<comment type="cofactor">
    <cofactor evidence="1">
        <name>FAD</name>
        <dbReference type="ChEBI" id="CHEBI:57692"/>
    </cofactor>
</comment>
<name>S8FE39_FOMSC</name>
<evidence type="ECO:0000256" key="1">
    <source>
        <dbReference type="ARBA" id="ARBA00001974"/>
    </source>
</evidence>
<feature type="domain" description="Glucose-methanol-choline oxidoreductase N-terminal" evidence="8">
    <location>
        <begin position="280"/>
        <end position="294"/>
    </location>
</feature>
<evidence type="ECO:0000256" key="7">
    <source>
        <dbReference type="PIRSR" id="PIRSR000137-1"/>
    </source>
</evidence>
<evidence type="ECO:0000256" key="2">
    <source>
        <dbReference type="ARBA" id="ARBA00010790"/>
    </source>
</evidence>
<dbReference type="InterPro" id="IPR036188">
    <property type="entry name" value="FAD/NAD-bd_sf"/>
</dbReference>
<feature type="active site" description="Proton acceptor" evidence="7">
    <location>
        <position position="575"/>
    </location>
</feature>
<dbReference type="Proteomes" id="UP000015241">
    <property type="component" value="Unassembled WGS sequence"/>
</dbReference>
<dbReference type="SMR" id="S8FE39"/>
<keyword evidence="3" id="KW-0285">Flavoprotein</keyword>
<feature type="active site" description="Proton donor" evidence="7">
    <location>
        <position position="532"/>
    </location>
</feature>
<keyword evidence="6" id="KW-0560">Oxidoreductase</keyword>
<organism evidence="9 10">
    <name type="scientific">Fomitopsis schrenkii</name>
    <name type="common">Brown rot fungus</name>
    <dbReference type="NCBI Taxonomy" id="2126942"/>
    <lineage>
        <taxon>Eukaryota</taxon>
        <taxon>Fungi</taxon>
        <taxon>Dikarya</taxon>
        <taxon>Basidiomycota</taxon>
        <taxon>Agaricomycotina</taxon>
        <taxon>Agaricomycetes</taxon>
        <taxon>Polyporales</taxon>
        <taxon>Fomitopsis</taxon>
    </lineage>
</organism>
<dbReference type="EMBL" id="KE504154">
    <property type="protein sequence ID" value="EPS99740.1"/>
    <property type="molecule type" value="Genomic_DNA"/>
</dbReference>
<dbReference type="PIRSF" id="PIRSF000137">
    <property type="entry name" value="Alcohol_oxidase"/>
    <property type="match status" value="1"/>
</dbReference>